<proteinExistence type="predicted"/>
<feature type="domain" description="VWFA" evidence="3">
    <location>
        <begin position="680"/>
        <end position="898"/>
    </location>
</feature>
<dbReference type="InterPro" id="IPR036116">
    <property type="entry name" value="FN3_sf"/>
</dbReference>
<dbReference type="Proteomes" id="UP000808337">
    <property type="component" value="Unassembled WGS sequence"/>
</dbReference>
<evidence type="ECO:0000259" key="3">
    <source>
        <dbReference type="PROSITE" id="PS50234"/>
    </source>
</evidence>
<dbReference type="InterPro" id="IPR003961">
    <property type="entry name" value="FN3_dom"/>
</dbReference>
<dbReference type="InterPro" id="IPR003410">
    <property type="entry name" value="HYR_dom"/>
</dbReference>
<gene>
    <name evidence="6" type="ORF">IPP15_11955</name>
</gene>
<dbReference type="Gene3D" id="3.40.50.410">
    <property type="entry name" value="von Willebrand factor, type A domain"/>
    <property type="match status" value="1"/>
</dbReference>
<dbReference type="InterPro" id="IPR036465">
    <property type="entry name" value="vWFA_dom_sf"/>
</dbReference>
<evidence type="ECO:0000259" key="5">
    <source>
        <dbReference type="PROSITE" id="PS50853"/>
    </source>
</evidence>
<evidence type="ECO:0000256" key="1">
    <source>
        <dbReference type="ARBA" id="ARBA00004239"/>
    </source>
</evidence>
<dbReference type="GO" id="GO:0005576">
    <property type="term" value="C:extracellular region"/>
    <property type="evidence" value="ECO:0007669"/>
    <property type="project" value="UniProtKB-SubCell"/>
</dbReference>
<dbReference type="PROSITE" id="PS50234">
    <property type="entry name" value="VWFA"/>
    <property type="match status" value="1"/>
</dbReference>
<dbReference type="InterPro" id="IPR013783">
    <property type="entry name" value="Ig-like_fold"/>
</dbReference>
<dbReference type="PROSITE" id="PS50825">
    <property type="entry name" value="HYR"/>
    <property type="match status" value="1"/>
</dbReference>
<protein>
    <submittedName>
        <fullName evidence="6">VWA domain-containing protein</fullName>
    </submittedName>
</protein>
<evidence type="ECO:0000313" key="6">
    <source>
        <dbReference type="EMBL" id="MBK9983114.1"/>
    </source>
</evidence>
<dbReference type="CDD" id="cd00198">
    <property type="entry name" value="vWFA"/>
    <property type="match status" value="1"/>
</dbReference>
<evidence type="ECO:0000313" key="7">
    <source>
        <dbReference type="Proteomes" id="UP000808337"/>
    </source>
</evidence>
<dbReference type="EMBL" id="JADKGY010000008">
    <property type="protein sequence ID" value="MBK9983114.1"/>
    <property type="molecule type" value="Genomic_DNA"/>
</dbReference>
<name>A0A9D7SVX3_9BACT</name>
<comment type="subcellular location">
    <subcellularLocation>
        <location evidence="1">Secreted</location>
        <location evidence="1">Extracellular space</location>
    </subcellularLocation>
</comment>
<reference evidence="6 7" key="1">
    <citation type="submission" date="2020-10" db="EMBL/GenBank/DDBJ databases">
        <title>Connecting structure to function with the recovery of over 1000 high-quality activated sludge metagenome-assembled genomes encoding full-length rRNA genes using long-read sequencing.</title>
        <authorList>
            <person name="Singleton C.M."/>
            <person name="Petriglieri F."/>
            <person name="Kristensen J.M."/>
            <person name="Kirkegaard R.H."/>
            <person name="Michaelsen T.Y."/>
            <person name="Andersen M.H."/>
            <person name="Karst S.M."/>
            <person name="Dueholm M.S."/>
            <person name="Nielsen P.H."/>
            <person name="Albertsen M."/>
        </authorList>
    </citation>
    <scope>NUCLEOTIDE SEQUENCE [LARGE SCALE GENOMIC DNA]</scope>
    <source>
        <strain evidence="6">Ribe_18-Q3-R11-54_MAXAC.273</strain>
    </source>
</reference>
<organism evidence="6 7">
    <name type="scientific">Candidatus Opimibacter skivensis</name>
    <dbReference type="NCBI Taxonomy" id="2982028"/>
    <lineage>
        <taxon>Bacteria</taxon>
        <taxon>Pseudomonadati</taxon>
        <taxon>Bacteroidota</taxon>
        <taxon>Saprospiria</taxon>
        <taxon>Saprospirales</taxon>
        <taxon>Saprospiraceae</taxon>
        <taxon>Candidatus Opimibacter</taxon>
    </lineage>
</organism>
<accession>A0A9D7SVX3</accession>
<evidence type="ECO:0000256" key="2">
    <source>
        <dbReference type="ARBA" id="ARBA00022737"/>
    </source>
</evidence>
<dbReference type="SUPFAM" id="SSF49265">
    <property type="entry name" value="Fibronectin type III"/>
    <property type="match status" value="1"/>
</dbReference>
<dbReference type="Pfam" id="PF02494">
    <property type="entry name" value="HYR"/>
    <property type="match status" value="1"/>
</dbReference>
<sequence length="1588" mass="168275">MSFSAQFFFYDILVLLTIVILNPLKSSPEAVGTLFLTGIPTNVNAGEIFVAPAVKDMTAIDKTTETIHPMLMLNAGNIQFTHVNSDDPEGWSFVTTTSIVSGIVVFVTDNEWSGSAFDADGSDEVYTITFTSAAPCGTEFTFVDGLAPTSNNGSTATINDNTFLDLEAAGDALYLFDGTIGAPNFISAIKFGAGTWGNGGHNLPATLTNDVTAIDFVSDNGEYNCGAGSLSLTVMNETNWTTSDVVITHSPCFWSCNATNFLAGDILFTHVNSDAPDGWSFVLTKPVAAGKILYVSENEWNGTSFNTGEKTFIITFTTAAPCGTEFAFQTGNAPVSNNGSTATINDNAFSFESGGEALYLIEPSLSGINFISAISFGNAEWGSNGNLPATLINGASAIDFSQDNGMYNCANGSACGGGINISTSGIMNKVNWATSDANPVALNSFCTWSGCIAPLCTVPLSPAHGATGVSIGSVLNWVTADCSSGYKIYFGTNNPPTNIVNGTNLGNVLSYDPVALLAPNTRYYWKIVPANNAGDAVGCSVWSFVTNNGIPGCTTPVFPPHESTGLPITSFNLSWNAVPEASSYVLYFGTNFPPTNIVNGVNQGNVTTHATGALVNNTTYYWRIQSVNSYGTASGCTNWSFKTTTAPISFCLNCDGSGAACVNPGAINNPDFSALCTGFTIALVLDESGSLQGYQNEMENATMNFLNSLNCTGASVAIIEFNAQARFLVDDYTPVDDNYVTAAQSYFDDIPNPFMDNEIYQPNAYITDLQGTNWEAGMLAVDAIPFTPDLIIFLTDGVPTGYSTDANPTYNGPYDYCGDGTTTQTPEIVNPVKIANKLKVEGAHMFMVGVGNATLSTLQQMAGTTEFVVGTNGIGNSDYSTSNFSDLAQGLAEVVENLCPFAAEVVSQSICVGGTNGSISITVPTQLFPFNYQYFNNITNELLGEAVNVSTSPLMISGLAVGSYRIEVDVEVPGSNCTRTEIFYETIVANAPNVVAAVTSVIQPTCINPNSGSATLSISTGTPSFVIRLTKEGVTQSGYPVETSANSYTATGLNFGSYTFETTDANSCNTDIDAFTVNEPANCCVPTCPANVTIQCGSSTAPAQTGAPTTIANCGTITYSDNITGGTCPLIQIITRTWVSSVNGVICTQTITVMDNTPPSIICPANVTVSCAGQVPVVNTASVIRSDNCAGNVTVIHVGDVKTNQTCANKFKITRTYRATDVCGNSATCSSTITVQDNTAPQIHCPSNLVLTCDAGQNYVALIYAWIATATATDACGVNVTITTNYDGISIPNFACQGGLVITFTATDLCGNSSSCTASIVKPCFSVETWVYLEGSAIDSGGQSIYTLPMRTALNDIRLLPGQALLDPFFGVKYSPPGQPYSVAPWNYPGSEGSLFDSGGNPFNGSAGYPPTVVDWVLVSLRLDSAGTAGAICQSAALLHNDGTIQFVKPLNCCGVLESVNYYIVIEHRNHLIVMSRGKVHFINHKLSYDFRFQQSWEDPFFAGLNLFAREKEILPGKFAMFSGNGHQTPSLNADTDINFDDRTYWESQNGTIGSYRRGDYNLNGDTNFNDRIVWERNNGKFTSVPRD</sequence>
<dbReference type="Gene3D" id="2.60.40.10">
    <property type="entry name" value="Immunoglobulins"/>
    <property type="match status" value="2"/>
</dbReference>
<feature type="domain" description="Fibronectin type-III" evidence="5">
    <location>
        <begin position="556"/>
        <end position="648"/>
    </location>
</feature>
<comment type="caution">
    <text evidence="6">The sequence shown here is derived from an EMBL/GenBank/DDBJ whole genome shotgun (WGS) entry which is preliminary data.</text>
</comment>
<keyword evidence="2" id="KW-0677">Repeat</keyword>
<dbReference type="PROSITE" id="PS50853">
    <property type="entry name" value="FN3"/>
    <property type="match status" value="1"/>
</dbReference>
<dbReference type="InterPro" id="IPR002035">
    <property type="entry name" value="VWF_A"/>
</dbReference>
<dbReference type="SUPFAM" id="SSF53300">
    <property type="entry name" value="vWA-like"/>
    <property type="match status" value="1"/>
</dbReference>
<feature type="domain" description="HYR" evidence="4">
    <location>
        <begin position="1236"/>
        <end position="1324"/>
    </location>
</feature>
<evidence type="ECO:0000259" key="4">
    <source>
        <dbReference type="PROSITE" id="PS50825"/>
    </source>
</evidence>